<dbReference type="AlphaFoldDB" id="A0A0W8IGU6"/>
<proteinExistence type="predicted"/>
<feature type="compositionally biased region" description="Low complexity" evidence="1">
    <location>
        <begin position="126"/>
        <end position="141"/>
    </location>
</feature>
<name>A0A0W8IGU6_9MICC</name>
<comment type="caution">
    <text evidence="2">The sequence shown here is derived from an EMBL/GenBank/DDBJ whole genome shotgun (WGS) entry which is preliminary data.</text>
</comment>
<feature type="compositionally biased region" description="Basic residues" evidence="1">
    <location>
        <begin position="114"/>
        <end position="123"/>
    </location>
</feature>
<dbReference type="EMBL" id="LQBM01000003">
    <property type="protein sequence ID" value="KUG58960.1"/>
    <property type="molecule type" value="Genomic_DNA"/>
</dbReference>
<protein>
    <submittedName>
        <fullName evidence="2">Uncharacterized protein</fullName>
    </submittedName>
</protein>
<dbReference type="Proteomes" id="UP000054023">
    <property type="component" value="Unassembled WGS sequence"/>
</dbReference>
<sequence length="283" mass="31346">MAKRTDLFIRLSLDYANHPKIASLSDAAFRAHVEMILYSRKYETDGILKNRVVNRVGSGWDAEVVAELLTNDDAAPSLLQLDNGDYELHGFSDMQETKAEIAARRAINAQNGKRGGRPRKPKKTQPVSESLSGSPPGSGTETKAETETETETEVNPSATVASDDARSSQTLVGEWIDNCAERPPGRVIGQLSKEIKTLLDEGQDYQQVRSAVQTWNTKGAHPSVLPSVLHELRNKRAQPPRQTAAEREMQIAKERHERIGNGQLGKPLSWDQVFQPKQIEDAQ</sequence>
<evidence type="ECO:0000313" key="3">
    <source>
        <dbReference type="Proteomes" id="UP000054023"/>
    </source>
</evidence>
<dbReference type="RefSeq" id="WP_058888642.1">
    <property type="nucleotide sequence ID" value="NZ_LQBM01000003.1"/>
</dbReference>
<feature type="region of interest" description="Disordered" evidence="1">
    <location>
        <begin position="108"/>
        <end position="167"/>
    </location>
</feature>
<gene>
    <name evidence="2" type="ORF">AVL63_02755</name>
</gene>
<dbReference type="STRING" id="317018.AVL63_02755"/>
<accession>A0A0W8IGU6</accession>
<feature type="region of interest" description="Disordered" evidence="1">
    <location>
        <begin position="255"/>
        <end position="283"/>
    </location>
</feature>
<organism evidence="2 3">
    <name type="scientific">Nesterenkonia jeotgali</name>
    <dbReference type="NCBI Taxonomy" id="317018"/>
    <lineage>
        <taxon>Bacteria</taxon>
        <taxon>Bacillati</taxon>
        <taxon>Actinomycetota</taxon>
        <taxon>Actinomycetes</taxon>
        <taxon>Micrococcales</taxon>
        <taxon>Micrococcaceae</taxon>
        <taxon>Nesterenkonia</taxon>
    </lineage>
</organism>
<evidence type="ECO:0000256" key="1">
    <source>
        <dbReference type="SAM" id="MobiDB-lite"/>
    </source>
</evidence>
<dbReference type="OrthoDB" id="3383452at2"/>
<evidence type="ECO:0000313" key="2">
    <source>
        <dbReference type="EMBL" id="KUG58960.1"/>
    </source>
</evidence>
<keyword evidence="3" id="KW-1185">Reference proteome</keyword>
<reference evidence="3" key="1">
    <citation type="submission" date="2015-12" db="EMBL/GenBank/DDBJ databases">
        <authorList>
            <person name="Nair G.R."/>
            <person name="Kaur G."/>
            <person name="Mayilraj S."/>
        </authorList>
    </citation>
    <scope>NUCLEOTIDE SEQUENCE [LARGE SCALE GENOMIC DNA]</scope>
    <source>
        <strain evidence="3">CD08_7</strain>
    </source>
</reference>